<reference evidence="2" key="2">
    <citation type="submission" date="2020-05" db="UniProtKB">
        <authorList>
            <consortium name="EnsemblMetazoa"/>
        </authorList>
    </citation>
    <scope>IDENTIFICATION</scope>
</reference>
<evidence type="ECO:0000313" key="1">
    <source>
        <dbReference type="EMBL" id="KFB37315.1"/>
    </source>
</evidence>
<gene>
    <name evidence="1" type="ORF">ZHAS_00004553</name>
</gene>
<dbReference type="EnsemblMetazoa" id="ASIC004553-RA">
    <property type="protein sequence ID" value="ASIC004553-PA"/>
    <property type="gene ID" value="ASIC004553"/>
</dbReference>
<protein>
    <submittedName>
        <fullName evidence="1 2">FAD linked oxidase, C-domain-containing protein</fullName>
    </submittedName>
</protein>
<proteinExistence type="predicted"/>
<name>A0A084VH71_ANOSI</name>
<dbReference type="EMBL" id="KE524842">
    <property type="protein sequence ID" value="KFB37315.1"/>
    <property type="molecule type" value="Genomic_DNA"/>
</dbReference>
<dbReference type="AlphaFoldDB" id="A0A084VH71"/>
<dbReference type="Proteomes" id="UP000030765">
    <property type="component" value="Unassembled WGS sequence"/>
</dbReference>
<evidence type="ECO:0000313" key="2">
    <source>
        <dbReference type="EnsemblMetazoa" id="ASIC004553-PA"/>
    </source>
</evidence>
<evidence type="ECO:0000313" key="3">
    <source>
        <dbReference type="Proteomes" id="UP000030765"/>
    </source>
</evidence>
<dbReference type="VEuPathDB" id="VectorBase:ASIC004553"/>
<accession>A0A084VH71</accession>
<dbReference type="EMBL" id="ATLV01013146">
    <property type="status" value="NOT_ANNOTATED_CDS"/>
    <property type="molecule type" value="Genomic_DNA"/>
</dbReference>
<sequence length="73" mass="8435">MEPIKTKPDLAILGVHSSMRRTVLKKSLCYIDIITTIPPHKERKKRESRTGWQIKKLTNLLQGQTTAEELRHA</sequence>
<keyword evidence="3" id="KW-1185">Reference proteome</keyword>
<reference evidence="1 3" key="1">
    <citation type="journal article" date="2014" name="BMC Genomics">
        <title>Genome sequence of Anopheles sinensis provides insight into genetics basis of mosquito competence for malaria parasites.</title>
        <authorList>
            <person name="Zhou D."/>
            <person name="Zhang D."/>
            <person name="Ding G."/>
            <person name="Shi L."/>
            <person name="Hou Q."/>
            <person name="Ye Y."/>
            <person name="Xu Y."/>
            <person name="Zhou H."/>
            <person name="Xiong C."/>
            <person name="Li S."/>
            <person name="Yu J."/>
            <person name="Hong S."/>
            <person name="Yu X."/>
            <person name="Zou P."/>
            <person name="Chen C."/>
            <person name="Chang X."/>
            <person name="Wang W."/>
            <person name="Lv Y."/>
            <person name="Sun Y."/>
            <person name="Ma L."/>
            <person name="Shen B."/>
            <person name="Zhu C."/>
        </authorList>
    </citation>
    <scope>NUCLEOTIDE SEQUENCE [LARGE SCALE GENOMIC DNA]</scope>
</reference>
<organism evidence="1">
    <name type="scientific">Anopheles sinensis</name>
    <name type="common">Mosquito</name>
    <dbReference type="NCBI Taxonomy" id="74873"/>
    <lineage>
        <taxon>Eukaryota</taxon>
        <taxon>Metazoa</taxon>
        <taxon>Ecdysozoa</taxon>
        <taxon>Arthropoda</taxon>
        <taxon>Hexapoda</taxon>
        <taxon>Insecta</taxon>
        <taxon>Pterygota</taxon>
        <taxon>Neoptera</taxon>
        <taxon>Endopterygota</taxon>
        <taxon>Diptera</taxon>
        <taxon>Nematocera</taxon>
        <taxon>Culicoidea</taxon>
        <taxon>Culicidae</taxon>
        <taxon>Anophelinae</taxon>
        <taxon>Anopheles</taxon>
    </lineage>
</organism>